<gene>
    <name evidence="2" type="ORF">DJ69_03455</name>
</gene>
<organism evidence="2 3">
    <name type="scientific">Halorubrum persicum</name>
    <dbReference type="NCBI Taxonomy" id="1383844"/>
    <lineage>
        <taxon>Archaea</taxon>
        <taxon>Methanobacteriati</taxon>
        <taxon>Methanobacteriota</taxon>
        <taxon>Stenosarchaea group</taxon>
        <taxon>Halobacteria</taxon>
        <taxon>Halobacteriales</taxon>
        <taxon>Haloferacaceae</taxon>
        <taxon>Halorubrum</taxon>
    </lineage>
</organism>
<dbReference type="EMBL" id="NHOA01000021">
    <property type="protein sequence ID" value="PHQ39940.1"/>
    <property type="molecule type" value="Genomic_DNA"/>
</dbReference>
<comment type="caution">
    <text evidence="2">The sequence shown here is derived from an EMBL/GenBank/DDBJ whole genome shotgun (WGS) entry which is preliminary data.</text>
</comment>
<reference evidence="2 3" key="1">
    <citation type="journal article" date="2014" name="Front. Microbiol.">
        <title>Population and genomic analysis of the genus Halorubrum.</title>
        <authorList>
            <person name="Fullmer M.S."/>
            <person name="Soucy S.M."/>
            <person name="Swithers K.S."/>
            <person name="Makkay A.M."/>
            <person name="Wheeler R."/>
            <person name="Ventosa A."/>
            <person name="Gogarten J.P."/>
            <person name="Papke R.T."/>
        </authorList>
    </citation>
    <scope>NUCLEOTIDE SEQUENCE [LARGE SCALE GENOMIC DNA]</scope>
    <source>
        <strain evidence="2 3">C49</strain>
    </source>
</reference>
<sequence>MLRAIIGLLGGLTALAPERMVVAFERLAVDNPDEVEPRPGIAAALRAEGAAIVAISLIGGRAYAWTMYVTGAFGALLLAVPRAYREIAVRVLYDDPDAVAWSGGFDSVLRLVGALYLLVGIREFRRGRNSE</sequence>
<accession>A0A2G1WLR7</accession>
<evidence type="ECO:0000313" key="3">
    <source>
        <dbReference type="Proteomes" id="UP000222824"/>
    </source>
</evidence>
<evidence type="ECO:0000256" key="1">
    <source>
        <dbReference type="SAM" id="Phobius"/>
    </source>
</evidence>
<keyword evidence="3" id="KW-1185">Reference proteome</keyword>
<dbReference type="AlphaFoldDB" id="A0A2G1WLR7"/>
<keyword evidence="1" id="KW-0472">Membrane</keyword>
<evidence type="ECO:0008006" key="4">
    <source>
        <dbReference type="Google" id="ProtNLM"/>
    </source>
</evidence>
<dbReference type="RefSeq" id="WP_099254325.1">
    <property type="nucleotide sequence ID" value="NZ_NHOA01000021.1"/>
</dbReference>
<dbReference type="OrthoDB" id="260081at2157"/>
<keyword evidence="1" id="KW-0812">Transmembrane</keyword>
<feature type="transmembrane region" description="Helical" evidence="1">
    <location>
        <begin position="65"/>
        <end position="84"/>
    </location>
</feature>
<keyword evidence="1" id="KW-1133">Transmembrane helix</keyword>
<name>A0A2G1WLR7_9EURY</name>
<feature type="transmembrane region" description="Helical" evidence="1">
    <location>
        <begin position="99"/>
        <end position="119"/>
    </location>
</feature>
<evidence type="ECO:0000313" key="2">
    <source>
        <dbReference type="EMBL" id="PHQ39940.1"/>
    </source>
</evidence>
<protein>
    <recommendedName>
        <fullName evidence="4">DUF2127 domain-containing protein</fullName>
    </recommendedName>
</protein>
<proteinExistence type="predicted"/>
<dbReference type="Proteomes" id="UP000222824">
    <property type="component" value="Unassembled WGS sequence"/>
</dbReference>